<feature type="domain" description="C3H1-type" evidence="12">
    <location>
        <begin position="37"/>
        <end position="64"/>
    </location>
</feature>
<dbReference type="InterPro" id="IPR036855">
    <property type="entry name" value="Znf_CCCH_sf"/>
</dbReference>
<dbReference type="Pfam" id="PF01485">
    <property type="entry name" value="IBR"/>
    <property type="match status" value="1"/>
</dbReference>
<dbReference type="AlphaFoldDB" id="A0A166TFU8"/>
<dbReference type="SMART" id="SM00360">
    <property type="entry name" value="RRM"/>
    <property type="match status" value="2"/>
</dbReference>
<organism evidence="14 15">
    <name type="scientific">Athelia psychrophila</name>
    <dbReference type="NCBI Taxonomy" id="1759441"/>
    <lineage>
        <taxon>Eukaryota</taxon>
        <taxon>Fungi</taxon>
        <taxon>Dikarya</taxon>
        <taxon>Basidiomycota</taxon>
        <taxon>Agaricomycotina</taxon>
        <taxon>Agaricomycetes</taxon>
        <taxon>Agaricomycetidae</taxon>
        <taxon>Atheliales</taxon>
        <taxon>Atheliaceae</taxon>
        <taxon>Athelia</taxon>
    </lineage>
</organism>
<dbReference type="InterPro" id="IPR018957">
    <property type="entry name" value="Znf_C3HC4_RING-type"/>
</dbReference>
<dbReference type="PROSITE" id="PS50102">
    <property type="entry name" value="RRM"/>
    <property type="match status" value="2"/>
</dbReference>
<keyword evidence="7 9" id="KW-0862">Zinc</keyword>
<dbReference type="Pfam" id="PF00642">
    <property type="entry name" value="zf-CCCH"/>
    <property type="match status" value="1"/>
</dbReference>
<dbReference type="GO" id="GO:0000151">
    <property type="term" value="C:ubiquitin ligase complex"/>
    <property type="evidence" value="ECO:0007669"/>
    <property type="project" value="TreeGrafter"/>
</dbReference>
<dbReference type="GO" id="GO:0008270">
    <property type="term" value="F:zinc ion binding"/>
    <property type="evidence" value="ECO:0007669"/>
    <property type="project" value="UniProtKB-KW"/>
</dbReference>
<dbReference type="Proteomes" id="UP000076532">
    <property type="component" value="Unassembled WGS sequence"/>
</dbReference>
<dbReference type="InterPro" id="IPR013083">
    <property type="entry name" value="Znf_RING/FYVE/PHD"/>
</dbReference>
<evidence type="ECO:0000256" key="1">
    <source>
        <dbReference type="ARBA" id="ARBA00004906"/>
    </source>
</evidence>
<keyword evidence="2" id="KW-0808">Transferase</keyword>
<dbReference type="PROSITE" id="PS50089">
    <property type="entry name" value="ZF_RING_2"/>
    <property type="match status" value="1"/>
</dbReference>
<keyword evidence="8" id="KW-0694">RNA-binding</keyword>
<sequence>MSTEPVQCKYFFRTNGCSRGDACIYSHEKMDTDSFRQPTQIICIHHQRGFCRSGDLCKFFHAPAPEDSAAASRSWRSPRSVKPVSEFIPSAFSKPISSITPGAQKPLPFGSCKFFQQGQCTKGGSCTFSHSQPAAAAAFADPFRKTTHPVFISSAPNADAAPSPAQDNHLPSVGTTQRVMYNCSATFGAGASVIEVVTPFDSRSVALSNIPRDAKQEELIDMAEPFGALSSVTVSDTATSGLTYTSARITYSKCAEASRAVEALDGREFHGATLNARLDVRAIESGAGILLSRKVKVSWYAPTIMGWAHYSTISDAKSRAKELNGKTFQGCNISTSFQTPAPKQSESFSVVIKGLPLNSTKAQVARFCDSPSATVSRPSYIRDTGISSVRSLLTGLTFFEIRPAERKKISAFAEFSSADAAATAVSTLNGVRMTWLRGNPLWLEQIHSVKYNIPARQFAVLLPELEKFRDDDEFKCKIRYYERDENGVSQDPVCVRIYGPDAKAVGILKFGLEKLVQGKALMSGDEEFYDQYFETAEGEAFIQEVNTDLNVFVKLDTRTRTLRLFGAASLKDTVEDRITQRIADVHSKRHIIPLQRECLRSLLTGGLHDLHLSMGADKISLDVVARTITVKGTAEEVGAVRRAISAMLTSPDSRAEAGEECPVCFCETSDPVQLSCSHSYCSQCLRHLLRSAACADFSPSTLRCVADIDTEPGKATSCREHIAYSNVRDLLSPTEETKLLEASFLSHIHSHPTEFHYCPTPDCKNIYRQKQSGITLQCPTCLVRICPSCHIEFHEGLTCAEHRDNLGGGNDAFRKWKEEHNVKACPNCRADIEKNGGCNHMKCMRCRIHICWVCMATFTDQDSSGGVYEHLRRAHGGYT</sequence>
<dbReference type="GO" id="GO:0097039">
    <property type="term" value="P:protein linear polyubiquitination"/>
    <property type="evidence" value="ECO:0007669"/>
    <property type="project" value="TreeGrafter"/>
</dbReference>
<evidence type="ECO:0000313" key="14">
    <source>
        <dbReference type="EMBL" id="KZP30573.1"/>
    </source>
</evidence>
<feature type="zinc finger region" description="C3H1-type" evidence="9">
    <location>
        <begin position="2"/>
        <end position="30"/>
    </location>
</feature>
<evidence type="ECO:0000259" key="12">
    <source>
        <dbReference type="PROSITE" id="PS50103"/>
    </source>
</evidence>
<dbReference type="SMART" id="SM00647">
    <property type="entry name" value="IBR"/>
    <property type="match status" value="1"/>
</dbReference>
<keyword evidence="3 9" id="KW-0479">Metal-binding</keyword>
<evidence type="ECO:0000256" key="4">
    <source>
        <dbReference type="ARBA" id="ARBA00022737"/>
    </source>
</evidence>
<dbReference type="InterPro" id="IPR044066">
    <property type="entry name" value="TRIAD_supradom"/>
</dbReference>
<name>A0A166TFU8_9AGAM</name>
<evidence type="ECO:0000259" key="11">
    <source>
        <dbReference type="PROSITE" id="PS50102"/>
    </source>
</evidence>
<keyword evidence="15" id="KW-1185">Reference proteome</keyword>
<dbReference type="PANTHER" id="PTHR22770:SF13">
    <property type="entry name" value="RING-TYPE DOMAIN-CONTAINING PROTEIN"/>
    <property type="match status" value="1"/>
</dbReference>
<dbReference type="GO" id="GO:0004842">
    <property type="term" value="F:ubiquitin-protein transferase activity"/>
    <property type="evidence" value="ECO:0007669"/>
    <property type="project" value="TreeGrafter"/>
</dbReference>
<evidence type="ECO:0000256" key="2">
    <source>
        <dbReference type="ARBA" id="ARBA00022679"/>
    </source>
</evidence>
<dbReference type="PROSITE" id="PS00518">
    <property type="entry name" value="ZF_RING_1"/>
    <property type="match status" value="1"/>
</dbReference>
<feature type="domain" description="RRM" evidence="11">
    <location>
        <begin position="348"/>
        <end position="448"/>
    </location>
</feature>
<dbReference type="Gene3D" id="1.20.120.1750">
    <property type="match status" value="1"/>
</dbReference>
<dbReference type="CDD" id="cd22585">
    <property type="entry name" value="Rcat_RBR_DEAH12-like"/>
    <property type="match status" value="1"/>
</dbReference>
<evidence type="ECO:0000256" key="8">
    <source>
        <dbReference type="PROSITE-ProRule" id="PRU00176"/>
    </source>
</evidence>
<evidence type="ECO:0000256" key="7">
    <source>
        <dbReference type="ARBA" id="ARBA00022833"/>
    </source>
</evidence>
<dbReference type="InterPro" id="IPR035979">
    <property type="entry name" value="RBD_domain_sf"/>
</dbReference>
<dbReference type="OrthoDB" id="10009520at2759"/>
<evidence type="ECO:0000256" key="9">
    <source>
        <dbReference type="PROSITE-ProRule" id="PRU00723"/>
    </source>
</evidence>
<evidence type="ECO:0000256" key="6">
    <source>
        <dbReference type="ARBA" id="ARBA00022786"/>
    </source>
</evidence>
<dbReference type="InterPro" id="IPR012677">
    <property type="entry name" value="Nucleotide-bd_a/b_plait_sf"/>
</dbReference>
<dbReference type="STRING" id="436010.A0A166TFU8"/>
<reference evidence="14 15" key="1">
    <citation type="journal article" date="2016" name="Mol. Biol. Evol.">
        <title>Comparative Genomics of Early-Diverging Mushroom-Forming Fungi Provides Insights into the Origins of Lignocellulose Decay Capabilities.</title>
        <authorList>
            <person name="Nagy L.G."/>
            <person name="Riley R."/>
            <person name="Tritt A."/>
            <person name="Adam C."/>
            <person name="Daum C."/>
            <person name="Floudas D."/>
            <person name="Sun H."/>
            <person name="Yadav J.S."/>
            <person name="Pangilinan J."/>
            <person name="Larsson K.H."/>
            <person name="Matsuura K."/>
            <person name="Barry K."/>
            <person name="Labutti K."/>
            <person name="Kuo R."/>
            <person name="Ohm R.A."/>
            <person name="Bhattacharya S.S."/>
            <person name="Shirouzu T."/>
            <person name="Yoshinaga Y."/>
            <person name="Martin F.M."/>
            <person name="Grigoriev I.V."/>
            <person name="Hibbett D.S."/>
        </authorList>
    </citation>
    <scope>NUCLEOTIDE SEQUENCE [LARGE SCALE GENOMIC DNA]</scope>
    <source>
        <strain evidence="14 15">CBS 109695</strain>
    </source>
</reference>
<dbReference type="GO" id="GO:0003723">
    <property type="term" value="F:RNA binding"/>
    <property type="evidence" value="ECO:0007669"/>
    <property type="project" value="UniProtKB-UniRule"/>
</dbReference>
<protein>
    <submittedName>
        <fullName evidence="14">Uncharacterized protein</fullName>
    </submittedName>
</protein>
<evidence type="ECO:0000256" key="5">
    <source>
        <dbReference type="ARBA" id="ARBA00022771"/>
    </source>
</evidence>
<keyword evidence="6" id="KW-0833">Ubl conjugation pathway</keyword>
<dbReference type="Gene3D" id="4.10.1000.10">
    <property type="entry name" value="Zinc finger, CCCH-type"/>
    <property type="match status" value="2"/>
</dbReference>
<dbReference type="PROSITE" id="PS50103">
    <property type="entry name" value="ZF_C3H1"/>
    <property type="match status" value="3"/>
</dbReference>
<evidence type="ECO:0000313" key="15">
    <source>
        <dbReference type="Proteomes" id="UP000076532"/>
    </source>
</evidence>
<evidence type="ECO:0000256" key="3">
    <source>
        <dbReference type="ARBA" id="ARBA00022723"/>
    </source>
</evidence>
<dbReference type="Pfam" id="PF00076">
    <property type="entry name" value="RRM_1"/>
    <property type="match status" value="1"/>
</dbReference>
<feature type="domain" description="C3H1-type" evidence="12">
    <location>
        <begin position="2"/>
        <end position="30"/>
    </location>
</feature>
<feature type="zinc finger region" description="C3H1-type" evidence="9">
    <location>
        <begin position="37"/>
        <end position="64"/>
    </location>
</feature>
<dbReference type="PROSITE" id="PS51873">
    <property type="entry name" value="TRIAD"/>
    <property type="match status" value="1"/>
</dbReference>
<dbReference type="InterPro" id="IPR000571">
    <property type="entry name" value="Znf_CCCH"/>
</dbReference>
<keyword evidence="5 9" id="KW-0863">Zinc-finger</keyword>
<dbReference type="SUPFAM" id="SSF90229">
    <property type="entry name" value="CCCH zinc finger"/>
    <property type="match status" value="2"/>
</dbReference>
<dbReference type="SMART" id="SM00356">
    <property type="entry name" value="ZnF_C3H1"/>
    <property type="match status" value="3"/>
</dbReference>
<dbReference type="GO" id="GO:0043130">
    <property type="term" value="F:ubiquitin binding"/>
    <property type="evidence" value="ECO:0007669"/>
    <property type="project" value="TreeGrafter"/>
</dbReference>
<dbReference type="CDD" id="cd20335">
    <property type="entry name" value="BRcat_RBR"/>
    <property type="match status" value="1"/>
</dbReference>
<dbReference type="Pfam" id="PF00097">
    <property type="entry name" value="zf-C3HC4"/>
    <property type="match status" value="1"/>
</dbReference>
<feature type="zinc finger region" description="C3H1-type" evidence="9">
    <location>
        <begin position="106"/>
        <end position="133"/>
    </location>
</feature>
<proteinExistence type="predicted"/>
<dbReference type="CDD" id="cd00590">
    <property type="entry name" value="RRM_SF"/>
    <property type="match status" value="1"/>
</dbReference>
<dbReference type="Gene3D" id="3.30.70.330">
    <property type="match status" value="1"/>
</dbReference>
<dbReference type="PANTHER" id="PTHR22770">
    <property type="entry name" value="UBIQUITIN CONJUGATING ENZYME 7 INTERACTING PROTEIN-RELATED"/>
    <property type="match status" value="1"/>
</dbReference>
<keyword evidence="4" id="KW-0677">Repeat</keyword>
<evidence type="ECO:0000259" key="13">
    <source>
        <dbReference type="PROSITE" id="PS51873"/>
    </source>
</evidence>
<dbReference type="EMBL" id="KV417493">
    <property type="protein sequence ID" value="KZP30573.1"/>
    <property type="molecule type" value="Genomic_DNA"/>
</dbReference>
<feature type="domain" description="RING-type" evidence="13">
    <location>
        <begin position="657"/>
        <end position="874"/>
    </location>
</feature>
<dbReference type="Pfam" id="PF22191">
    <property type="entry name" value="IBR_1"/>
    <property type="match status" value="1"/>
</dbReference>
<gene>
    <name evidence="14" type="ORF">FIBSPDRAFT_814883</name>
</gene>
<dbReference type="InterPro" id="IPR017907">
    <property type="entry name" value="Znf_RING_CS"/>
</dbReference>
<comment type="pathway">
    <text evidence="1">Protein modification; protein ubiquitination.</text>
</comment>
<dbReference type="InterPro" id="IPR002867">
    <property type="entry name" value="IBR_dom"/>
</dbReference>
<feature type="domain" description="C3H1-type" evidence="12">
    <location>
        <begin position="106"/>
        <end position="133"/>
    </location>
</feature>
<feature type="domain" description="RING-type" evidence="10">
    <location>
        <begin position="661"/>
        <end position="694"/>
    </location>
</feature>
<evidence type="ECO:0000259" key="10">
    <source>
        <dbReference type="PROSITE" id="PS50089"/>
    </source>
</evidence>
<dbReference type="InterPro" id="IPR000504">
    <property type="entry name" value="RRM_dom"/>
</dbReference>
<dbReference type="SUPFAM" id="SSF57850">
    <property type="entry name" value="RING/U-box"/>
    <property type="match status" value="3"/>
</dbReference>
<accession>A0A166TFU8</accession>
<dbReference type="GO" id="GO:0043161">
    <property type="term" value="P:proteasome-mediated ubiquitin-dependent protein catabolic process"/>
    <property type="evidence" value="ECO:0007669"/>
    <property type="project" value="TreeGrafter"/>
</dbReference>
<dbReference type="InterPro" id="IPR001841">
    <property type="entry name" value="Znf_RING"/>
</dbReference>
<dbReference type="Gene3D" id="3.30.40.10">
    <property type="entry name" value="Zinc/RING finger domain, C3HC4 (zinc finger)"/>
    <property type="match status" value="1"/>
</dbReference>
<feature type="domain" description="RRM" evidence="11">
    <location>
        <begin position="203"/>
        <end position="281"/>
    </location>
</feature>
<dbReference type="InterPro" id="IPR051628">
    <property type="entry name" value="LUBAC_E3_Ligases"/>
</dbReference>
<dbReference type="SUPFAM" id="SSF54928">
    <property type="entry name" value="RNA-binding domain, RBD"/>
    <property type="match status" value="2"/>
</dbReference>